<evidence type="ECO:0000256" key="2">
    <source>
        <dbReference type="SAM" id="Phobius"/>
    </source>
</evidence>
<dbReference type="AlphaFoldDB" id="A0AAD8Y419"/>
<comment type="caution">
    <text evidence="3">The sequence shown here is derived from an EMBL/GenBank/DDBJ whole genome shotgun (WGS) entry which is preliminary data.</text>
</comment>
<dbReference type="Proteomes" id="UP001224775">
    <property type="component" value="Unassembled WGS sequence"/>
</dbReference>
<organism evidence="3 4">
    <name type="scientific">Skeletonema marinoi</name>
    <dbReference type="NCBI Taxonomy" id="267567"/>
    <lineage>
        <taxon>Eukaryota</taxon>
        <taxon>Sar</taxon>
        <taxon>Stramenopiles</taxon>
        <taxon>Ochrophyta</taxon>
        <taxon>Bacillariophyta</taxon>
        <taxon>Coscinodiscophyceae</taxon>
        <taxon>Thalassiosirophycidae</taxon>
        <taxon>Thalassiosirales</taxon>
        <taxon>Skeletonemataceae</taxon>
        <taxon>Skeletonema</taxon>
        <taxon>Skeletonema marinoi-dohrnii complex</taxon>
    </lineage>
</organism>
<evidence type="ECO:0000313" key="4">
    <source>
        <dbReference type="Proteomes" id="UP001224775"/>
    </source>
</evidence>
<reference evidence="3" key="1">
    <citation type="submission" date="2023-06" db="EMBL/GenBank/DDBJ databases">
        <title>Survivors Of The Sea: Transcriptome response of Skeletonema marinoi to long-term dormancy.</title>
        <authorList>
            <person name="Pinder M.I.M."/>
            <person name="Kourtchenko O."/>
            <person name="Robertson E.K."/>
            <person name="Larsson T."/>
            <person name="Maumus F."/>
            <person name="Osuna-Cruz C.M."/>
            <person name="Vancaester E."/>
            <person name="Stenow R."/>
            <person name="Vandepoele K."/>
            <person name="Ploug H."/>
            <person name="Bruchert V."/>
            <person name="Godhe A."/>
            <person name="Topel M."/>
        </authorList>
    </citation>
    <scope>NUCLEOTIDE SEQUENCE</scope>
    <source>
        <strain evidence="3">R05AC</strain>
    </source>
</reference>
<feature type="region of interest" description="Disordered" evidence="1">
    <location>
        <begin position="430"/>
        <end position="451"/>
    </location>
</feature>
<dbReference type="EMBL" id="JATAAI010000019">
    <property type="protein sequence ID" value="KAK1739178.1"/>
    <property type="molecule type" value="Genomic_DNA"/>
</dbReference>
<accession>A0AAD8Y419</accession>
<keyword evidence="2" id="KW-0472">Membrane</keyword>
<keyword evidence="4" id="KW-1185">Reference proteome</keyword>
<feature type="compositionally biased region" description="Polar residues" evidence="1">
    <location>
        <begin position="432"/>
        <end position="443"/>
    </location>
</feature>
<gene>
    <name evidence="3" type="ORF">QTG54_010494</name>
</gene>
<proteinExistence type="predicted"/>
<evidence type="ECO:0000256" key="1">
    <source>
        <dbReference type="SAM" id="MobiDB-lite"/>
    </source>
</evidence>
<feature type="transmembrane region" description="Helical" evidence="2">
    <location>
        <begin position="12"/>
        <end position="30"/>
    </location>
</feature>
<protein>
    <submittedName>
        <fullName evidence="3">Uncharacterized protein</fullName>
    </submittedName>
</protein>
<keyword evidence="2" id="KW-1133">Transmembrane helix</keyword>
<name>A0AAD8Y419_9STRA</name>
<evidence type="ECO:0000313" key="3">
    <source>
        <dbReference type="EMBL" id="KAK1739178.1"/>
    </source>
</evidence>
<keyword evidence="2" id="KW-0812">Transmembrane</keyword>
<sequence length="451" mass="51656">MATRSSHLRQAVSIGASLSFALAIGLGWYANRLRRSRWLETDKEQNQETTHSVINHFSSLILDPETTVEEANKRRTTSYYLKMREAHHKSLVLGVYPSRLKKLRKKEIDRTLSYWNKGNQSHRTIVCMCDEITQKVLSNARRLVLAPLQYSSDIDSLSAWIPDLNIIPKEDMHVTIALPWWWHTIRPGNNELTKKMANRFKQTLLVEFHYGFQIELERIVLLGGKVLVALWRCVGERETDDGRVIVDRHGTNIDPMVWLREEIVRCFITESPDQRRQPLTYQHNKSEGDRAEENAWQHTIMQRTPGMGKPGSADGFIHTTLCRLPLDCLSSKDIELDELHRLCRELSATLNGHRMVVDKYRFIETMGEGGESNPCYKPIYDEIIEAPARHEVHIDGTVESRNAQVSDVLERHNTIGPSGNFWNEEVVAPAPSTDTQASGTTLSALFEPPKK</sequence>